<dbReference type="InterPro" id="IPR000909">
    <property type="entry name" value="PLipase_C_PInositol-sp_X_dom"/>
</dbReference>
<accession>A0ABT7E0C2</accession>
<evidence type="ECO:0000256" key="1">
    <source>
        <dbReference type="ARBA" id="ARBA00001316"/>
    </source>
</evidence>
<dbReference type="Pfam" id="PF00388">
    <property type="entry name" value="PI-PLC-X"/>
    <property type="match status" value="1"/>
</dbReference>
<dbReference type="InterPro" id="IPR017946">
    <property type="entry name" value="PLC-like_Pdiesterase_TIM-brl"/>
</dbReference>
<dbReference type="InterPro" id="IPR051057">
    <property type="entry name" value="PI-PLC_domain"/>
</dbReference>
<evidence type="ECO:0000256" key="3">
    <source>
        <dbReference type="ARBA" id="ARBA00019758"/>
    </source>
</evidence>
<dbReference type="Proteomes" id="UP001172778">
    <property type="component" value="Unassembled WGS sequence"/>
</dbReference>
<dbReference type="SMART" id="SM00148">
    <property type="entry name" value="PLCXc"/>
    <property type="match status" value="1"/>
</dbReference>
<keyword evidence="6" id="KW-0732">Signal</keyword>
<gene>
    <name evidence="8" type="ORF">PZA18_17060</name>
</gene>
<dbReference type="Gene3D" id="3.20.20.190">
    <property type="entry name" value="Phosphatidylinositol (PI) phosphodiesterase"/>
    <property type="match status" value="1"/>
</dbReference>
<organism evidence="8 9">
    <name type="scientific">Parachitinimonas caeni</name>
    <dbReference type="NCBI Taxonomy" id="3031301"/>
    <lineage>
        <taxon>Bacteria</taxon>
        <taxon>Pseudomonadati</taxon>
        <taxon>Pseudomonadota</taxon>
        <taxon>Betaproteobacteria</taxon>
        <taxon>Neisseriales</taxon>
        <taxon>Chitinibacteraceae</taxon>
        <taxon>Parachitinimonas</taxon>
    </lineage>
</organism>
<dbReference type="RefSeq" id="WP_284102078.1">
    <property type="nucleotide sequence ID" value="NZ_JARRAF010000024.1"/>
</dbReference>
<dbReference type="PANTHER" id="PTHR13593:SF113">
    <property type="entry name" value="SI:DKEY-266F7.9"/>
    <property type="match status" value="1"/>
</dbReference>
<feature type="domain" description="Phosphatidylinositol-specific phospholipase C X" evidence="7">
    <location>
        <begin position="45"/>
        <end position="184"/>
    </location>
</feature>
<evidence type="ECO:0000313" key="9">
    <source>
        <dbReference type="Proteomes" id="UP001172778"/>
    </source>
</evidence>
<comment type="catalytic activity">
    <reaction evidence="1">
        <text>a 1,2-diacyl-sn-glycero-3-phospho-(1D-myo-inositol) = 1D-myo-inositol 1,2-cyclic phosphate + a 1,2-diacyl-sn-glycerol</text>
        <dbReference type="Rhea" id="RHEA:17093"/>
        <dbReference type="ChEBI" id="CHEBI:17815"/>
        <dbReference type="ChEBI" id="CHEBI:57880"/>
        <dbReference type="ChEBI" id="CHEBI:58484"/>
        <dbReference type="EC" id="4.6.1.13"/>
    </reaction>
</comment>
<proteinExistence type="predicted"/>
<evidence type="ECO:0000256" key="6">
    <source>
        <dbReference type="SAM" id="SignalP"/>
    </source>
</evidence>
<reference evidence="8" key="1">
    <citation type="submission" date="2023-03" db="EMBL/GenBank/DDBJ databases">
        <title>Chitinimonas shenzhenensis gen. nov., sp. nov., a novel member of family Burkholderiaceae isolated from activated sludge collected in Shen Zhen, China.</title>
        <authorList>
            <person name="Wang X."/>
        </authorList>
    </citation>
    <scope>NUCLEOTIDE SEQUENCE</scope>
    <source>
        <strain evidence="8">DQS-5</strain>
    </source>
</reference>
<evidence type="ECO:0000313" key="8">
    <source>
        <dbReference type="EMBL" id="MDK2125765.1"/>
    </source>
</evidence>
<dbReference type="EMBL" id="JARRAF010000024">
    <property type="protein sequence ID" value="MDK2125765.1"/>
    <property type="molecule type" value="Genomic_DNA"/>
</dbReference>
<dbReference type="CDD" id="cd08586">
    <property type="entry name" value="PI-PLCc_BcPLC_like"/>
    <property type="match status" value="1"/>
</dbReference>
<dbReference type="SUPFAM" id="SSF51695">
    <property type="entry name" value="PLC-like phosphodiesterases"/>
    <property type="match status" value="1"/>
</dbReference>
<name>A0ABT7E0C2_9NEIS</name>
<evidence type="ECO:0000256" key="4">
    <source>
        <dbReference type="ARBA" id="ARBA00030474"/>
    </source>
</evidence>
<feature type="signal peptide" evidence="6">
    <location>
        <begin position="1"/>
        <end position="20"/>
    </location>
</feature>
<dbReference type="Gene3D" id="3.30.160.280">
    <property type="match status" value="1"/>
</dbReference>
<dbReference type="PANTHER" id="PTHR13593">
    <property type="match status" value="1"/>
</dbReference>
<evidence type="ECO:0000259" key="7">
    <source>
        <dbReference type="SMART" id="SM00148"/>
    </source>
</evidence>
<sequence length="397" mass="44176">MLTIKRLFMALALLPAIAQAHLHPAYSHDADTGYRNPDWMSVVPDSTPLRLMSIPGTHDTMSFYGGDIVQTQSASLPVQMESGIRYFDIRCRHIQNTFAIHHGLVYQKTMFGDVLNSMVDFLKRHPGETLLVNVQEEYTPANNSRSFEQTFAEYHTRYAGYIWLPTSQKPILGETRGKIVFVQNFAGEKTWGLKGDSFQGDNPWVLNTNWDLYNKWEKVKGNLRLAAANASTGSILNGLSGSTGAFPYFVASGHSSPGTGAPRLATGLTTPGWNGSYPDFPRVNCFWGICTIAFEGTNTLTYQYIQATRPSYVGIVVADFPGGGLIDSVLELNYRACGRWQDRGVATLGQVFIHYHAPTGRHRYFKARKTGPYAAFPGSQTSNADWQYLGEDKRCRA</sequence>
<dbReference type="EC" id="4.6.1.13" evidence="2"/>
<dbReference type="PROSITE" id="PS50007">
    <property type="entry name" value="PIPLC_X_DOMAIN"/>
    <property type="match status" value="1"/>
</dbReference>
<evidence type="ECO:0000256" key="5">
    <source>
        <dbReference type="ARBA" id="ARBA00030782"/>
    </source>
</evidence>
<feature type="chain" id="PRO_5046981176" description="1-phosphatidylinositol phosphodiesterase" evidence="6">
    <location>
        <begin position="21"/>
        <end position="397"/>
    </location>
</feature>
<protein>
    <recommendedName>
        <fullName evidence="3">1-phosphatidylinositol phosphodiesterase</fullName>
        <ecNumber evidence="2">4.6.1.13</ecNumber>
    </recommendedName>
    <alternativeName>
        <fullName evidence="4">Phosphatidylinositol diacylglycerol-lyase</fullName>
    </alternativeName>
    <alternativeName>
        <fullName evidence="5">Phosphatidylinositol-specific phospholipase C</fullName>
    </alternativeName>
</protein>
<keyword evidence="9" id="KW-1185">Reference proteome</keyword>
<evidence type="ECO:0000256" key="2">
    <source>
        <dbReference type="ARBA" id="ARBA00012581"/>
    </source>
</evidence>
<comment type="caution">
    <text evidence="8">The sequence shown here is derived from an EMBL/GenBank/DDBJ whole genome shotgun (WGS) entry which is preliminary data.</text>
</comment>